<feature type="transmembrane region" description="Helical" evidence="7">
    <location>
        <begin position="579"/>
        <end position="598"/>
    </location>
</feature>
<dbReference type="Proteomes" id="UP000603453">
    <property type="component" value="Unassembled WGS sequence"/>
</dbReference>
<dbReference type="InterPro" id="IPR004342">
    <property type="entry name" value="EXS_C"/>
</dbReference>
<evidence type="ECO:0000256" key="1">
    <source>
        <dbReference type="ARBA" id="ARBA00004141"/>
    </source>
</evidence>
<dbReference type="PROSITE" id="PS51380">
    <property type="entry name" value="EXS"/>
    <property type="match status" value="1"/>
</dbReference>
<evidence type="ECO:0008006" key="12">
    <source>
        <dbReference type="Google" id="ProtNLM"/>
    </source>
</evidence>
<dbReference type="AlphaFoldDB" id="A0A8H7VGS8"/>
<dbReference type="PANTHER" id="PTHR10783">
    <property type="entry name" value="XENOTROPIC AND POLYTROPIC RETROVIRUS RECEPTOR 1-RELATED"/>
    <property type="match status" value="1"/>
</dbReference>
<comment type="subcellular location">
    <subcellularLocation>
        <location evidence="1">Membrane</location>
        <topology evidence="1">Multi-pass membrane protein</topology>
    </subcellularLocation>
</comment>
<keyword evidence="4 7" id="KW-1133">Transmembrane helix</keyword>
<dbReference type="GO" id="GO:0005886">
    <property type="term" value="C:plasma membrane"/>
    <property type="evidence" value="ECO:0007669"/>
    <property type="project" value="TreeGrafter"/>
</dbReference>
<dbReference type="GO" id="GO:0016036">
    <property type="term" value="P:cellular response to phosphate starvation"/>
    <property type="evidence" value="ECO:0007669"/>
    <property type="project" value="TreeGrafter"/>
</dbReference>
<feature type="transmembrane region" description="Helical" evidence="7">
    <location>
        <begin position="355"/>
        <end position="378"/>
    </location>
</feature>
<organism evidence="10 11">
    <name type="scientific">Mucor saturninus</name>
    <dbReference type="NCBI Taxonomy" id="64648"/>
    <lineage>
        <taxon>Eukaryota</taxon>
        <taxon>Fungi</taxon>
        <taxon>Fungi incertae sedis</taxon>
        <taxon>Mucoromycota</taxon>
        <taxon>Mucoromycotina</taxon>
        <taxon>Mucoromycetes</taxon>
        <taxon>Mucorales</taxon>
        <taxon>Mucorineae</taxon>
        <taxon>Mucoraceae</taxon>
        <taxon>Mucor</taxon>
    </lineage>
</organism>
<keyword evidence="3 7" id="KW-0812">Transmembrane</keyword>
<keyword evidence="5 7" id="KW-0472">Membrane</keyword>
<sequence>MKFSKYLEGQSIPEWRKAYINYKGLKKKLKQVERFRKAKERKAAIHLDNAFQDMDDSDDSHYWYSKSEYGRPQSIMSKISSRFNHRPASRQGSFKSSSTTMSILDEVLYHASSSERKFFDALDFELDKISTFFDEKEIESRLKLEALKAQMQFIAEYGRQLLNIGPAHHPEPQIIGHHRLYHWFRYQDPHTQSYTLSELPNVDYVGDQRISYNVARNRLKKAITEYYRSLEFLISYKTLNETGFQKILKKFDKVAGWKASHLYAQTIQKHHWANTTDLDVIIKETETLYINEFADGHRRRGMRKLRAPEKDEDHNTTILRVGVFLGMTVPLLIQSFCLAVDPKTARQLPNLQTNIQIYACFLLPILFCLGFAVNLLVWHRSRINYKFIFELDPRQNLDYHQFGELPTIMLLISSAVMYMDFSQWFSPMIPSELCPLILFVILVAVMLCPFDILYCSARKWLGVALGRILLSYCFPVEFRDFFIADELNSLSYSIWTSSYFFCAYSCHWTDLGGNCNMAQVWVAPFLASLPPWWRLLQCFRRYRDSDETVHLYNAAKYTSSIMAAIVTGLRRMYPSNAMTVFWVLTCVFNSCYTSTWDIKMDWGLLRPNAENYLLRDELVFYRWTYYVAVPINVILRFTWVLNIVQLRMNGQLLAISLALLEAYRRIQWNFFRLENEHLNNCGQYRAIKDIPLPFTLSDTDLKANMSDEEERLSIISSKGPQPIDIATNNRHSLMSMLPMSRHPSFVDRNSVGHDSMLRGSFYGRRDFENKHDDTADMVVGSVNTNKLCRKASTLDNVLTRIKSMRNSDHSDESENEDDDDDDDDEDEHSDH</sequence>
<evidence type="ECO:0000313" key="11">
    <source>
        <dbReference type="Proteomes" id="UP000603453"/>
    </source>
</evidence>
<evidence type="ECO:0000256" key="3">
    <source>
        <dbReference type="ARBA" id="ARBA00022692"/>
    </source>
</evidence>
<keyword evidence="11" id="KW-1185">Reference proteome</keyword>
<evidence type="ECO:0000256" key="6">
    <source>
        <dbReference type="SAM" id="MobiDB-lite"/>
    </source>
</evidence>
<dbReference type="GO" id="GO:0000822">
    <property type="term" value="F:inositol hexakisphosphate binding"/>
    <property type="evidence" value="ECO:0007669"/>
    <property type="project" value="TreeGrafter"/>
</dbReference>
<proteinExistence type="inferred from homology"/>
<dbReference type="InterPro" id="IPR004331">
    <property type="entry name" value="SPX_dom"/>
</dbReference>
<feature type="transmembrane region" description="Helical" evidence="7">
    <location>
        <begin position="436"/>
        <end position="457"/>
    </location>
</feature>
<reference evidence="10" key="1">
    <citation type="submission" date="2020-12" db="EMBL/GenBank/DDBJ databases">
        <title>Metabolic potential, ecology and presence of endohyphal bacteria is reflected in genomic diversity of Mucoromycotina.</title>
        <authorList>
            <person name="Muszewska A."/>
            <person name="Okrasinska A."/>
            <person name="Steczkiewicz K."/>
            <person name="Drgas O."/>
            <person name="Orlowska M."/>
            <person name="Perlinska-Lenart U."/>
            <person name="Aleksandrzak-Piekarczyk T."/>
            <person name="Szatraj K."/>
            <person name="Zielenkiewicz U."/>
            <person name="Pilsyk S."/>
            <person name="Malc E."/>
            <person name="Mieczkowski P."/>
            <person name="Kruszewska J.S."/>
            <person name="Biernat P."/>
            <person name="Pawlowska J."/>
        </authorList>
    </citation>
    <scope>NUCLEOTIDE SEQUENCE</scope>
    <source>
        <strain evidence="10">WA0000017839</strain>
    </source>
</reference>
<dbReference type="EMBL" id="JAEPRD010000002">
    <property type="protein sequence ID" value="KAG2213954.1"/>
    <property type="molecule type" value="Genomic_DNA"/>
</dbReference>
<dbReference type="PANTHER" id="PTHR10783:SF103">
    <property type="entry name" value="SOLUTE CARRIER FAMILY 53 MEMBER 1"/>
    <property type="match status" value="1"/>
</dbReference>
<accession>A0A8H7VGS8</accession>
<dbReference type="GO" id="GO:0005794">
    <property type="term" value="C:Golgi apparatus"/>
    <property type="evidence" value="ECO:0007669"/>
    <property type="project" value="TreeGrafter"/>
</dbReference>
<feature type="compositionally biased region" description="Acidic residues" evidence="6">
    <location>
        <begin position="813"/>
        <end position="831"/>
    </location>
</feature>
<evidence type="ECO:0000256" key="7">
    <source>
        <dbReference type="SAM" id="Phobius"/>
    </source>
</evidence>
<dbReference type="Pfam" id="PF03105">
    <property type="entry name" value="SPX"/>
    <property type="match status" value="2"/>
</dbReference>
<gene>
    <name evidence="10" type="ORF">INT47_001223</name>
</gene>
<dbReference type="CDD" id="cd14475">
    <property type="entry name" value="SPX_SYG1_like"/>
    <property type="match status" value="1"/>
</dbReference>
<dbReference type="GO" id="GO:0006817">
    <property type="term" value="P:phosphate ion transport"/>
    <property type="evidence" value="ECO:0007669"/>
    <property type="project" value="TreeGrafter"/>
</dbReference>
<name>A0A8H7VGS8_9FUNG</name>
<feature type="region of interest" description="Disordered" evidence="6">
    <location>
        <begin position="803"/>
        <end position="831"/>
    </location>
</feature>
<dbReference type="Pfam" id="PF03124">
    <property type="entry name" value="EXS"/>
    <property type="match status" value="1"/>
</dbReference>
<feature type="transmembrane region" description="Helical" evidence="7">
    <location>
        <begin position="623"/>
        <end position="644"/>
    </location>
</feature>
<evidence type="ECO:0000256" key="4">
    <source>
        <dbReference type="ARBA" id="ARBA00022989"/>
    </source>
</evidence>
<comment type="caution">
    <text evidence="10">The sequence shown here is derived from an EMBL/GenBank/DDBJ whole genome shotgun (WGS) entry which is preliminary data.</text>
</comment>
<evidence type="ECO:0000259" key="8">
    <source>
        <dbReference type="PROSITE" id="PS51380"/>
    </source>
</evidence>
<evidence type="ECO:0000259" key="9">
    <source>
        <dbReference type="PROSITE" id="PS51382"/>
    </source>
</evidence>
<evidence type="ECO:0000256" key="2">
    <source>
        <dbReference type="ARBA" id="ARBA00009665"/>
    </source>
</evidence>
<dbReference type="PROSITE" id="PS51382">
    <property type="entry name" value="SPX"/>
    <property type="match status" value="1"/>
</dbReference>
<evidence type="ECO:0000256" key="5">
    <source>
        <dbReference type="ARBA" id="ARBA00023136"/>
    </source>
</evidence>
<protein>
    <recommendedName>
        <fullName evidence="12">Xenotropic and polytropic retrovirus receptor 1</fullName>
    </recommendedName>
</protein>
<dbReference type="OrthoDB" id="9970435at2759"/>
<comment type="similarity">
    <text evidence="2">Belongs to the SYG1 (TC 2.A.94) family.</text>
</comment>
<feature type="domain" description="EXS" evidence="8">
    <location>
        <begin position="514"/>
        <end position="704"/>
    </location>
</feature>
<feature type="domain" description="SPX" evidence="9">
    <location>
        <begin position="1"/>
        <end position="265"/>
    </location>
</feature>
<evidence type="ECO:0000313" key="10">
    <source>
        <dbReference type="EMBL" id="KAG2213954.1"/>
    </source>
</evidence>
<feature type="transmembrane region" description="Helical" evidence="7">
    <location>
        <begin position="399"/>
        <end position="416"/>
    </location>
</feature>